<reference evidence="1" key="2">
    <citation type="journal article" date="2015" name="Data Brief">
        <title>Shoot transcriptome of the giant reed, Arundo donax.</title>
        <authorList>
            <person name="Barrero R.A."/>
            <person name="Guerrero F.D."/>
            <person name="Moolhuijzen P."/>
            <person name="Goolsby J.A."/>
            <person name="Tidwell J."/>
            <person name="Bellgard S.E."/>
            <person name="Bellgard M.I."/>
        </authorList>
    </citation>
    <scope>NUCLEOTIDE SEQUENCE</scope>
    <source>
        <tissue evidence="1">Shoot tissue taken approximately 20 cm above the soil surface</tissue>
    </source>
</reference>
<sequence>MQVTQAPLAPHLANLNTSVYNTVVFQSFKRSITHSTTIRKKIKENK</sequence>
<accession>A0A0A9F7A2</accession>
<dbReference type="EMBL" id="GBRH01190817">
    <property type="protein sequence ID" value="JAE07079.1"/>
    <property type="molecule type" value="Transcribed_RNA"/>
</dbReference>
<proteinExistence type="predicted"/>
<organism evidence="1">
    <name type="scientific">Arundo donax</name>
    <name type="common">Giant reed</name>
    <name type="synonym">Donax arundinaceus</name>
    <dbReference type="NCBI Taxonomy" id="35708"/>
    <lineage>
        <taxon>Eukaryota</taxon>
        <taxon>Viridiplantae</taxon>
        <taxon>Streptophyta</taxon>
        <taxon>Embryophyta</taxon>
        <taxon>Tracheophyta</taxon>
        <taxon>Spermatophyta</taxon>
        <taxon>Magnoliopsida</taxon>
        <taxon>Liliopsida</taxon>
        <taxon>Poales</taxon>
        <taxon>Poaceae</taxon>
        <taxon>PACMAD clade</taxon>
        <taxon>Arundinoideae</taxon>
        <taxon>Arundineae</taxon>
        <taxon>Arundo</taxon>
    </lineage>
</organism>
<reference evidence="1" key="1">
    <citation type="submission" date="2014-09" db="EMBL/GenBank/DDBJ databases">
        <authorList>
            <person name="Magalhaes I.L.F."/>
            <person name="Oliveira U."/>
            <person name="Santos F.R."/>
            <person name="Vidigal T.H.D.A."/>
            <person name="Brescovit A.D."/>
            <person name="Santos A.J."/>
        </authorList>
    </citation>
    <scope>NUCLEOTIDE SEQUENCE</scope>
    <source>
        <tissue evidence="1">Shoot tissue taken approximately 20 cm above the soil surface</tissue>
    </source>
</reference>
<protein>
    <submittedName>
        <fullName evidence="1">Uncharacterized protein</fullName>
    </submittedName>
</protein>
<name>A0A0A9F7A2_ARUDO</name>
<evidence type="ECO:0000313" key="1">
    <source>
        <dbReference type="EMBL" id="JAE07079.1"/>
    </source>
</evidence>
<dbReference type="AlphaFoldDB" id="A0A0A9F7A2"/>